<proteinExistence type="predicted"/>
<organism evidence="1 2">
    <name type="scientific">Candidatus Spechtbacteria bacterium RIFCSPLOWO2_02_FULL_38_8</name>
    <dbReference type="NCBI Taxonomy" id="1802164"/>
    <lineage>
        <taxon>Bacteria</taxon>
        <taxon>Candidatus Spechtiibacteriota</taxon>
    </lineage>
</organism>
<dbReference type="EMBL" id="MHOJ01000036">
    <property type="protein sequence ID" value="OGZ61766.1"/>
    <property type="molecule type" value="Genomic_DNA"/>
</dbReference>
<dbReference type="STRING" id="1802164.A3H51_01790"/>
<protein>
    <submittedName>
        <fullName evidence="1">Uncharacterized protein</fullName>
    </submittedName>
</protein>
<dbReference type="AlphaFoldDB" id="A0A1G2HGZ5"/>
<evidence type="ECO:0000313" key="1">
    <source>
        <dbReference type="EMBL" id="OGZ61766.1"/>
    </source>
</evidence>
<gene>
    <name evidence="1" type="ORF">A3H51_01790</name>
</gene>
<dbReference type="Proteomes" id="UP000178509">
    <property type="component" value="Unassembled WGS sequence"/>
</dbReference>
<evidence type="ECO:0000313" key="2">
    <source>
        <dbReference type="Proteomes" id="UP000178509"/>
    </source>
</evidence>
<accession>A0A1G2HGZ5</accession>
<comment type="caution">
    <text evidence="1">The sequence shown here is derived from an EMBL/GenBank/DDBJ whole genome shotgun (WGS) entry which is preliminary data.</text>
</comment>
<sequence length="73" mass="7810">MADENTWEKTFAIRSNRKFATSREAFAAASDMKRVLEEAGFVLLKGGDGGCVATNTALDADSLFGNHSALLGR</sequence>
<reference evidence="1 2" key="1">
    <citation type="journal article" date="2016" name="Nat. Commun.">
        <title>Thousands of microbial genomes shed light on interconnected biogeochemical processes in an aquifer system.</title>
        <authorList>
            <person name="Anantharaman K."/>
            <person name="Brown C.T."/>
            <person name="Hug L.A."/>
            <person name="Sharon I."/>
            <person name="Castelle C.J."/>
            <person name="Probst A.J."/>
            <person name="Thomas B.C."/>
            <person name="Singh A."/>
            <person name="Wilkins M.J."/>
            <person name="Karaoz U."/>
            <person name="Brodie E.L."/>
            <person name="Williams K.H."/>
            <person name="Hubbard S.S."/>
            <person name="Banfield J.F."/>
        </authorList>
    </citation>
    <scope>NUCLEOTIDE SEQUENCE [LARGE SCALE GENOMIC DNA]</scope>
</reference>
<name>A0A1G2HGZ5_9BACT</name>